<dbReference type="InterPro" id="IPR049056">
    <property type="entry name" value="NAD_Glu_DH_HM3"/>
</dbReference>
<dbReference type="InterPro" id="IPR007780">
    <property type="entry name" value="NAD_Glu_DH_bac"/>
</dbReference>
<sequence length="1613" mass="183122">MNAMLTPLHALINERNDASLAGQLTRFADLYYSGAPSDEVLNRSVEDLYGATLSCWQFVQKRADGEAKVRVFNPDHENHGWQSLHTVIEIVFDDMPFLVDSIRMQLNARQMSLHAIHYCALYATREKDGSLKTSGKWDKPGKGKQSEAIIYIEVDHHSDQQLMADLTNDIQQVLQEVQRCVRDFPAMLSKAQETANELRKACTVNDKNTCAEAADFVDWMADNHFTFLAYDEFTVKRNKSGDVVDRVVEHDLGTFRDIDTTRSQVKLRDLEPEIQDFITGPSLINFMKSGNRSRIHRPAYPDYVVIKRFDKDGNVVGGMRFMGLFTSIVYIETPNNIPIIRRKLTAIRDKAGFEKHSHSAKELDRILEVYPRDELFQSDVDQLYKTAINVLNIQERRQTRVYLRKDTYSKFLSCIAYTPRDVYNTELRQKMEDILRQEFEPLDIEFNTYFSESVLARTHFIVRLNPDHESSYDEAIVANKIRQVVRSWTDDLHAALIEQVGEERGNLLYHDYRSAFPAGYREDFSARTAVSDIQYMDALKSSADDELGMSFYRELEGGENELRFKLFNPDSILPLSDIIPVLENFGLRVMGEHPYEIVCSDGRRVWIHNFSLKYTLADSINIAEVKQVFQDAFRAIWKGRAENDSFNRLVLGAKLGWKDIALLRAYARYMKQIRFGISENYIADTLGRYIPISASIVEFFHARFGLAQFGEDEMDARLKKTSEIEEGILESLDAVEQLNEDRTIRRYLELMKATLRTNYFQPDDEGKEKSYLSFKIKPSEISDIPLPRPMFEIFVYSPRIEGVHLRGGKVARGGLRWSDRIDDFRTEVLGLVKAQQVKNAVIVPVGAKGGFVSKCPPSEGGRDAFIAEGVACYQTFISALLDVTDNLVEGDIVPPVSVVRHDEPDPYLVVAADKGTATFSDIANEIAVNRGFWMGDGFASGGSVGYDHKKMGITARGAWVSVQRHFRERGHNVQEEDFTVVGIGDMAGDVFGNGMLLSEHIQLVAAFNHMHIFIDPNPDSASSFKERKRLFELPRSSWEDYDKALISKGGGIFSRAAKSVDISPEMKKRFGIKESKLAPNELIKAALKAEVDLIWNGGIGTYIKAASELDSDVGDKANDALRINGRDVRAKVIGEGGNLGVTQLGRIEFGLHGGASYTDFIDNAGGVDCSDHEVNIKIMLNEIMDNGDLTRKQRNKVFLDQTDPVADLVLNNNYHQTQAIALAYRDCRDRLDEYIRLMKDYEQQGKLNRSLEFLPDEEELQERRTNNTGLTRPELAVLISYTKADMKERLNADKITSDSYIAKIVATAFPDALNKKFADSINSHRLRSEIIATQLANDMVNHMGITFVNRLRDSTGATIVDIARAYVTARDTFSLHEHWAEISALDYQVPTDVQEDMMAELMRLVRRATRWFLRNRRVSVEIESEVSRFGAAVRHIATNLKTTLKGSALERWQKEHQRRTELGVPDALAAFTAGASELYSSLGIIEAAAHSDCPVERVTQAYFGVGEHLSLNWFLQQVNDLPASNHWEAMARESFRDDLDWQQRSLTVGILKGHSDETDLEVAIDHWEDEQRVLVDRWERMLEDLKSIEQTTFPMIAVALRELLDLAQASRHS</sequence>
<organism evidence="7 8">
    <name type="scientific">Thalassolituus maritimus</name>
    <dbReference type="NCBI Taxonomy" id="484498"/>
    <lineage>
        <taxon>Bacteria</taxon>
        <taxon>Pseudomonadati</taxon>
        <taxon>Pseudomonadota</taxon>
        <taxon>Gammaproteobacteria</taxon>
        <taxon>Oceanospirillales</taxon>
        <taxon>Oceanospirillaceae</taxon>
        <taxon>Thalassolituus</taxon>
    </lineage>
</organism>
<dbReference type="InterPro" id="IPR024727">
    <property type="entry name" value="NAD_Glu_DH_N_ACT1"/>
</dbReference>
<feature type="domain" description="NAD-glutamate dehydrogenase ACT3" evidence="6">
    <location>
        <begin position="546"/>
        <end position="625"/>
    </location>
</feature>
<dbReference type="InterPro" id="IPR046346">
    <property type="entry name" value="Aminoacid_DH-like_N_sf"/>
</dbReference>
<comment type="caution">
    <text evidence="7">The sequence shown here is derived from an EMBL/GenBank/DDBJ whole genome shotgun (WGS) entry which is preliminary data.</text>
</comment>
<dbReference type="Pfam" id="PF21074">
    <property type="entry name" value="GDH_C"/>
    <property type="match status" value="1"/>
</dbReference>
<keyword evidence="8" id="KW-1185">Reference proteome</keyword>
<dbReference type="Pfam" id="PF05088">
    <property type="entry name" value="Bac_GDH_CD"/>
    <property type="match status" value="1"/>
</dbReference>
<evidence type="ECO:0000259" key="6">
    <source>
        <dbReference type="Pfam" id="PF21077"/>
    </source>
</evidence>
<dbReference type="Pfam" id="PF21079">
    <property type="entry name" value="GDH_HM2"/>
    <property type="match status" value="1"/>
</dbReference>
<proteinExistence type="predicted"/>
<dbReference type="Pfam" id="PF21076">
    <property type="entry name" value="GDH_ACT2"/>
    <property type="match status" value="1"/>
</dbReference>
<dbReference type="InterPro" id="IPR049059">
    <property type="entry name" value="NAD_Glu_DH_HM1"/>
</dbReference>
<evidence type="ECO:0000313" key="8">
    <source>
        <dbReference type="Proteomes" id="UP001481413"/>
    </source>
</evidence>
<dbReference type="InterPro" id="IPR036291">
    <property type="entry name" value="NAD(P)-bd_dom_sf"/>
</dbReference>
<gene>
    <name evidence="7" type="primary">gdhB</name>
    <name evidence="7" type="ORF">NBRC116585_00560</name>
</gene>
<feature type="domain" description="NAD-glutamate dehydrogenase catalytic" evidence="2">
    <location>
        <begin position="728"/>
        <end position="1222"/>
    </location>
</feature>
<evidence type="ECO:0000259" key="4">
    <source>
        <dbReference type="Pfam" id="PF21075"/>
    </source>
</evidence>
<feature type="domain" description="NAD-specific glutamate dehydrogenase C-terminal" evidence="3">
    <location>
        <begin position="1268"/>
        <end position="1604"/>
    </location>
</feature>
<dbReference type="InterPro" id="IPR049058">
    <property type="entry name" value="NAD_Glu_DH_HM2"/>
</dbReference>
<dbReference type="InterPro" id="IPR049064">
    <property type="entry name" value="NAD_Glu_DH_ACT3"/>
</dbReference>
<dbReference type="PIRSF" id="PIRSF036761">
    <property type="entry name" value="GDH_Mll4104"/>
    <property type="match status" value="1"/>
</dbReference>
<dbReference type="InterPro" id="IPR049062">
    <property type="entry name" value="NAD_Glu_DH_ACT2"/>
</dbReference>
<dbReference type="Proteomes" id="UP001481413">
    <property type="component" value="Unassembled WGS sequence"/>
</dbReference>
<dbReference type="Pfam" id="PF21078">
    <property type="entry name" value="GDH_HM3"/>
    <property type="match status" value="1"/>
</dbReference>
<protein>
    <submittedName>
        <fullName evidence="7">NAD-glutamate dehydrogenase GdhB</fullName>
    </submittedName>
</protein>
<name>A0ABP9ZUZ7_9GAMM</name>
<evidence type="ECO:0000256" key="1">
    <source>
        <dbReference type="ARBA" id="ARBA00023002"/>
    </source>
</evidence>
<evidence type="ECO:0000259" key="3">
    <source>
        <dbReference type="Pfam" id="PF21074"/>
    </source>
</evidence>
<evidence type="ECO:0000313" key="7">
    <source>
        <dbReference type="EMBL" id="GAA6143939.1"/>
    </source>
</evidence>
<dbReference type="SUPFAM" id="SSF53223">
    <property type="entry name" value="Aminoacid dehydrogenase-like, N-terminal domain"/>
    <property type="match status" value="1"/>
</dbReference>
<dbReference type="Pfam" id="PF21073">
    <property type="entry name" value="GDH_HM1"/>
    <property type="match status" value="1"/>
</dbReference>
<evidence type="ECO:0000259" key="5">
    <source>
        <dbReference type="Pfam" id="PF21076"/>
    </source>
</evidence>
<keyword evidence="1" id="KW-0560">Oxidoreductase</keyword>
<dbReference type="PANTHER" id="PTHR43403:SF1">
    <property type="entry name" value="NAD-SPECIFIC GLUTAMATE DEHYDROGENASE"/>
    <property type="match status" value="1"/>
</dbReference>
<feature type="domain" description="NAD-glutamate dehydrogenase ACT2" evidence="5">
    <location>
        <begin position="400"/>
        <end position="489"/>
    </location>
</feature>
<dbReference type="InterPro" id="IPR048381">
    <property type="entry name" value="GDH_C"/>
</dbReference>
<accession>A0ABP9ZUZ7</accession>
<dbReference type="Gene3D" id="3.40.50.720">
    <property type="entry name" value="NAD(P)-binding Rossmann-like Domain"/>
    <property type="match status" value="1"/>
</dbReference>
<dbReference type="Pfam" id="PF21075">
    <property type="entry name" value="GDH_ACT1"/>
    <property type="match status" value="1"/>
</dbReference>
<reference evidence="7 8" key="1">
    <citation type="submission" date="2024-04" db="EMBL/GenBank/DDBJ databases">
        <title>Draft genome sequence of Thalassolituus maritimus NBRC 116585.</title>
        <authorList>
            <person name="Miyakawa T."/>
            <person name="Kusuya Y."/>
            <person name="Miura T."/>
        </authorList>
    </citation>
    <scope>NUCLEOTIDE SEQUENCE [LARGE SCALE GENOMIC DNA]</scope>
    <source>
        <strain evidence="7 8">5NW40-0001</strain>
    </source>
</reference>
<dbReference type="SUPFAM" id="SSF51735">
    <property type="entry name" value="NAD(P)-binding Rossmann-fold domains"/>
    <property type="match status" value="1"/>
</dbReference>
<evidence type="ECO:0000259" key="2">
    <source>
        <dbReference type="Pfam" id="PF05088"/>
    </source>
</evidence>
<dbReference type="Pfam" id="PF21077">
    <property type="entry name" value="GDH_ACT3"/>
    <property type="match status" value="1"/>
</dbReference>
<dbReference type="InterPro" id="IPR028971">
    <property type="entry name" value="NAD-GDH_cat"/>
</dbReference>
<feature type="domain" description="NAD-glutamate dehydrogenase N-terminal ACT1" evidence="4">
    <location>
        <begin position="27"/>
        <end position="170"/>
    </location>
</feature>
<dbReference type="PANTHER" id="PTHR43403">
    <property type="entry name" value="NAD-SPECIFIC GLUTAMATE DEHYDROGENASE"/>
    <property type="match status" value="1"/>
</dbReference>
<dbReference type="EMBL" id="BAABWH010000001">
    <property type="protein sequence ID" value="GAA6143939.1"/>
    <property type="molecule type" value="Genomic_DNA"/>
</dbReference>